<sequence>MKSKIIVIVGPTASGKTDLSIKLAKEFNGECINADATQIFCGTDIATNKITKGEMEGIKHHLLSIKKVNESYSVAQFQTDGRNAIDSIIKKNKTPIIIGGTGLYINALIRNYNFNSNDHIEGFIERYKNDTNQKLWDKLNILDPISASQIHPNNRYRILRALEIFKLNGIKKSELIIDNKNFYYDNIIIIGINPERNLLHNKINERVLKLVDIGLFEEIKNAWLDNNKNSKAQALKCIGGPEIIAFLNNEIDYNSTISLMQRNNRRYARRQLTWFKNQLKETKWFTHNYDDYQLMCLEIINYIKQIY</sequence>
<dbReference type="InterPro" id="IPR027417">
    <property type="entry name" value="P-loop_NTPase"/>
</dbReference>
<dbReference type="HAMAP" id="MF_00185">
    <property type="entry name" value="IPP_trans"/>
    <property type="match status" value="1"/>
</dbReference>
<dbReference type="EMBL" id="CP038013">
    <property type="protein sequence ID" value="QBQ07617.1"/>
    <property type="molecule type" value="Genomic_DNA"/>
</dbReference>
<evidence type="ECO:0000256" key="1">
    <source>
        <dbReference type="ARBA" id="ARBA00001946"/>
    </source>
</evidence>
<evidence type="ECO:0000256" key="4">
    <source>
        <dbReference type="ARBA" id="ARBA00022679"/>
    </source>
</evidence>
<keyword evidence="7 10" id="KW-0067">ATP-binding</keyword>
<proteinExistence type="inferred from homology"/>
<evidence type="ECO:0000256" key="8">
    <source>
        <dbReference type="ARBA" id="ARBA00022842"/>
    </source>
</evidence>
<dbReference type="Pfam" id="PF01715">
    <property type="entry name" value="IPPT"/>
    <property type="match status" value="1"/>
</dbReference>
<organism evidence="14 15">
    <name type="scientific">Spiroplasma gladiatoris</name>
    <dbReference type="NCBI Taxonomy" id="2143"/>
    <lineage>
        <taxon>Bacteria</taxon>
        <taxon>Bacillati</taxon>
        <taxon>Mycoplasmatota</taxon>
        <taxon>Mollicutes</taxon>
        <taxon>Entomoplasmatales</taxon>
        <taxon>Spiroplasmataceae</taxon>
        <taxon>Spiroplasma</taxon>
    </lineage>
</organism>
<evidence type="ECO:0000256" key="7">
    <source>
        <dbReference type="ARBA" id="ARBA00022840"/>
    </source>
</evidence>
<comment type="subunit">
    <text evidence="10">Monomer.</text>
</comment>
<comment type="catalytic activity">
    <reaction evidence="9 10 11">
        <text>adenosine(37) in tRNA + dimethylallyl diphosphate = N(6)-dimethylallyladenosine(37) in tRNA + diphosphate</text>
        <dbReference type="Rhea" id="RHEA:26482"/>
        <dbReference type="Rhea" id="RHEA-COMP:10162"/>
        <dbReference type="Rhea" id="RHEA-COMP:10375"/>
        <dbReference type="ChEBI" id="CHEBI:33019"/>
        <dbReference type="ChEBI" id="CHEBI:57623"/>
        <dbReference type="ChEBI" id="CHEBI:74411"/>
        <dbReference type="ChEBI" id="CHEBI:74415"/>
        <dbReference type="EC" id="2.5.1.75"/>
    </reaction>
</comment>
<evidence type="ECO:0000256" key="10">
    <source>
        <dbReference type="HAMAP-Rule" id="MF_00185"/>
    </source>
</evidence>
<feature type="site" description="Interaction with substrate tRNA" evidence="10">
    <location>
        <position position="101"/>
    </location>
</feature>
<evidence type="ECO:0000256" key="13">
    <source>
        <dbReference type="RuleBase" id="RU003785"/>
    </source>
</evidence>
<dbReference type="EC" id="2.5.1.75" evidence="10"/>
<accession>A0A4P7AHF5</accession>
<comment type="cofactor">
    <cofactor evidence="1 10">
        <name>Mg(2+)</name>
        <dbReference type="ChEBI" id="CHEBI:18420"/>
    </cofactor>
</comment>
<dbReference type="KEGG" id="sgq:SGLAD_v1c04180"/>
<dbReference type="AlphaFoldDB" id="A0A4P7AHF5"/>
<dbReference type="RefSeq" id="WP_134297411.1">
    <property type="nucleotide sequence ID" value="NZ_CP038013.1"/>
</dbReference>
<gene>
    <name evidence="10 14" type="primary">miaA</name>
    <name evidence="14" type="ORF">SGLAD_v1c04180</name>
</gene>
<dbReference type="GO" id="GO:0052381">
    <property type="term" value="F:tRNA dimethylallyltransferase activity"/>
    <property type="evidence" value="ECO:0007669"/>
    <property type="project" value="UniProtKB-UniRule"/>
</dbReference>
<protein>
    <recommendedName>
        <fullName evidence="10">tRNA dimethylallyltransferase</fullName>
        <ecNumber evidence="10">2.5.1.75</ecNumber>
    </recommendedName>
    <alternativeName>
        <fullName evidence="10">Dimethylallyl diphosphate:tRNA dimethylallyltransferase</fullName>
        <shortName evidence="10">DMAPP:tRNA dimethylallyltransferase</shortName>
        <shortName evidence="10">DMATase</shortName>
    </alternativeName>
    <alternativeName>
        <fullName evidence="10">Isopentenyl-diphosphate:tRNA isopentenyltransferase</fullName>
        <shortName evidence="10">IPP transferase</shortName>
        <shortName evidence="10">IPPT</shortName>
        <shortName evidence="10">IPTase</shortName>
    </alternativeName>
</protein>
<evidence type="ECO:0000256" key="2">
    <source>
        <dbReference type="ARBA" id="ARBA00003213"/>
    </source>
</evidence>
<keyword evidence="6 10" id="KW-0547">Nucleotide-binding</keyword>
<name>A0A4P7AHF5_9MOLU</name>
<dbReference type="GO" id="GO:0006400">
    <property type="term" value="P:tRNA modification"/>
    <property type="evidence" value="ECO:0007669"/>
    <property type="project" value="TreeGrafter"/>
</dbReference>
<keyword evidence="4 10" id="KW-0808">Transferase</keyword>
<comment type="caution">
    <text evidence="10">Lacks conserved residue(s) required for the propagation of feature annotation.</text>
</comment>
<keyword evidence="15" id="KW-1185">Reference proteome</keyword>
<evidence type="ECO:0000256" key="3">
    <source>
        <dbReference type="ARBA" id="ARBA00005842"/>
    </source>
</evidence>
<reference evidence="14 15" key="1">
    <citation type="submission" date="2019-03" db="EMBL/GenBank/DDBJ databases">
        <title>Complete genome sequence of Spiroplasma gladiatoris TG-1 (DSM 22552).</title>
        <authorList>
            <person name="Lin Y.-C."/>
            <person name="Chou L."/>
            <person name="Kuo C.-H."/>
        </authorList>
    </citation>
    <scope>NUCLEOTIDE SEQUENCE [LARGE SCALE GENOMIC DNA]</scope>
    <source>
        <strain evidence="14 15">TG-1</strain>
    </source>
</reference>
<dbReference type="Gene3D" id="3.40.50.300">
    <property type="entry name" value="P-loop containing nucleotide triphosphate hydrolases"/>
    <property type="match status" value="1"/>
</dbReference>
<dbReference type="InterPro" id="IPR039657">
    <property type="entry name" value="Dimethylallyltransferase"/>
</dbReference>
<dbReference type="PANTHER" id="PTHR11088">
    <property type="entry name" value="TRNA DIMETHYLALLYLTRANSFERASE"/>
    <property type="match status" value="1"/>
</dbReference>
<evidence type="ECO:0000256" key="12">
    <source>
        <dbReference type="RuleBase" id="RU003784"/>
    </source>
</evidence>
<evidence type="ECO:0000256" key="5">
    <source>
        <dbReference type="ARBA" id="ARBA00022694"/>
    </source>
</evidence>
<comment type="similarity">
    <text evidence="3 10 13">Belongs to the IPP transferase family.</text>
</comment>
<comment type="function">
    <text evidence="2 10 12">Catalyzes the transfer of a dimethylallyl group onto the adenine at position 37 in tRNAs that read codons beginning with uridine, leading to the formation of N6-(dimethylallyl)adenosine (i(6)A).</text>
</comment>
<dbReference type="OrthoDB" id="9776390at2"/>
<feature type="binding site" evidence="10">
    <location>
        <begin position="12"/>
        <end position="17"/>
    </location>
    <ligand>
        <name>substrate</name>
    </ligand>
</feature>
<dbReference type="Proteomes" id="UP000294309">
    <property type="component" value="Chromosome"/>
</dbReference>
<feature type="site" description="Interaction with substrate tRNA" evidence="10">
    <location>
        <position position="126"/>
    </location>
</feature>
<dbReference type="PANTHER" id="PTHR11088:SF60">
    <property type="entry name" value="TRNA DIMETHYLALLYLTRANSFERASE"/>
    <property type="match status" value="1"/>
</dbReference>
<evidence type="ECO:0000256" key="11">
    <source>
        <dbReference type="RuleBase" id="RU003783"/>
    </source>
</evidence>
<dbReference type="InterPro" id="IPR018022">
    <property type="entry name" value="IPT"/>
</dbReference>
<dbReference type="GO" id="GO:0005524">
    <property type="term" value="F:ATP binding"/>
    <property type="evidence" value="ECO:0007669"/>
    <property type="project" value="UniProtKB-UniRule"/>
</dbReference>
<evidence type="ECO:0000256" key="6">
    <source>
        <dbReference type="ARBA" id="ARBA00022741"/>
    </source>
</evidence>
<feature type="binding site" evidence="10">
    <location>
        <begin position="10"/>
        <end position="17"/>
    </location>
    <ligand>
        <name>ATP</name>
        <dbReference type="ChEBI" id="CHEBI:30616"/>
    </ligand>
</feature>
<dbReference type="SUPFAM" id="SSF52540">
    <property type="entry name" value="P-loop containing nucleoside triphosphate hydrolases"/>
    <property type="match status" value="1"/>
</dbReference>
<keyword evidence="5 10" id="KW-0819">tRNA processing</keyword>
<dbReference type="Gene3D" id="1.10.20.140">
    <property type="match status" value="1"/>
</dbReference>
<evidence type="ECO:0000256" key="9">
    <source>
        <dbReference type="ARBA" id="ARBA00049563"/>
    </source>
</evidence>
<evidence type="ECO:0000313" key="15">
    <source>
        <dbReference type="Proteomes" id="UP000294309"/>
    </source>
</evidence>
<dbReference type="NCBIfam" id="TIGR00174">
    <property type="entry name" value="miaA"/>
    <property type="match status" value="1"/>
</dbReference>
<evidence type="ECO:0000313" key="14">
    <source>
        <dbReference type="EMBL" id="QBQ07617.1"/>
    </source>
</evidence>
<keyword evidence="8 10" id="KW-0460">Magnesium</keyword>